<dbReference type="InterPro" id="IPR038153">
    <property type="entry name" value="EvaA-like_sf"/>
</dbReference>
<evidence type="ECO:0000256" key="1">
    <source>
        <dbReference type="SAM" id="MobiDB-lite"/>
    </source>
</evidence>
<reference evidence="3 4" key="1">
    <citation type="submission" date="2021-03" db="EMBL/GenBank/DDBJ databases">
        <title>Human Oral Microbial Genomes.</title>
        <authorList>
            <person name="Johnston C.D."/>
            <person name="Chen T."/>
            <person name="Dewhirst F.E."/>
        </authorList>
    </citation>
    <scope>NUCLEOTIDE SEQUENCE [LARGE SCALE GENOMIC DNA]</scope>
    <source>
        <strain evidence="3 4">DSMZ 100122</strain>
    </source>
</reference>
<evidence type="ECO:0000259" key="2">
    <source>
        <dbReference type="Pfam" id="PF03559"/>
    </source>
</evidence>
<accession>A0ABX7Y4Z6</accession>
<dbReference type="Proteomes" id="UP000678513">
    <property type="component" value="Chromosome"/>
</dbReference>
<evidence type="ECO:0000313" key="4">
    <source>
        <dbReference type="Proteomes" id="UP000678513"/>
    </source>
</evidence>
<feature type="domain" description="dTDP-4-dehydro-6-deoxy-alpha-D-glucopyranose 2,3-dehydratase" evidence="2">
    <location>
        <begin position="22"/>
        <end position="221"/>
    </location>
</feature>
<keyword evidence="4" id="KW-1185">Reference proteome</keyword>
<evidence type="ECO:0000313" key="3">
    <source>
        <dbReference type="EMBL" id="QUC08264.1"/>
    </source>
</evidence>
<dbReference type="InterPro" id="IPR005212">
    <property type="entry name" value="EvaA-like"/>
</dbReference>
<proteinExistence type="predicted"/>
<organism evidence="3 4">
    <name type="scientific">Arachnia rubra</name>
    <dbReference type="NCBI Taxonomy" id="1547448"/>
    <lineage>
        <taxon>Bacteria</taxon>
        <taxon>Bacillati</taxon>
        <taxon>Actinomycetota</taxon>
        <taxon>Actinomycetes</taxon>
        <taxon>Propionibacteriales</taxon>
        <taxon>Propionibacteriaceae</taxon>
        <taxon>Arachnia</taxon>
    </lineage>
</organism>
<feature type="region of interest" description="Disordered" evidence="1">
    <location>
        <begin position="438"/>
        <end position="464"/>
    </location>
</feature>
<dbReference type="Gene3D" id="3.90.79.40">
    <property type="entry name" value="EvaA sugar 2,3-dehydratase subunit"/>
    <property type="match status" value="2"/>
</dbReference>
<name>A0ABX7Y4Z6_9ACTN</name>
<sequence length="464" mass="52115">MSIMQAEFTHSIRTLDGINRLDEVEAWLDDCRQRNWLTTTPLPLSELEDWSRESATGDWVHRSGRFFRITGIQIEGANGPTRQPIIEQPEIGILGFLLSTFDGVVHLLVQAKIEPGNPSGIQLAPTIQATKSNFSRVHGGSTVPYFEEFRSPAADRVLVDTLQSEQGWWFYQKRNRNIVVWTGERVDARADFCWMTLGQLFHFLEAKDVVNMDSRSVLGCLTSQLTSVSPPGSEASLSRLQTTLTALNTARTTTSMVVHRISLNEVWNWHDDGEKLRSTNPTGPFEIVGRGIHAAGREVLEWSQPLLRPCDERQFDLIFRRTADDVECLLSLTEEPGLTDIVELGPTERDQSHGFPLGQTKILHDQVQSEEGGRFLDALSRYVVRELVDVVDMPAPQGKVWVSLRTIQRLLVHPRYLTVEARTLALCLQSVLSRKMSGSAIPPTSRSDDPAFRNVPNEGEKHAA</sequence>
<protein>
    <submittedName>
        <fullName evidence="3">NDP-hexose 2,3-dehydratase family protein</fullName>
    </submittedName>
</protein>
<dbReference type="EMBL" id="CP072384">
    <property type="protein sequence ID" value="QUC08264.1"/>
    <property type="molecule type" value="Genomic_DNA"/>
</dbReference>
<gene>
    <name evidence="3" type="ORF">J5A65_00460</name>
</gene>
<dbReference type="Pfam" id="PF03559">
    <property type="entry name" value="Hexose_dehydrat"/>
    <property type="match status" value="2"/>
</dbReference>
<feature type="domain" description="dTDP-4-dehydro-6-deoxy-alpha-D-glucopyranose 2,3-dehydratase" evidence="2">
    <location>
        <begin position="243"/>
        <end position="428"/>
    </location>
</feature>